<organism evidence="1 2">
    <name type="scientific">Anseongella ginsenosidimutans</name>
    <dbReference type="NCBI Taxonomy" id="496056"/>
    <lineage>
        <taxon>Bacteria</taxon>
        <taxon>Pseudomonadati</taxon>
        <taxon>Bacteroidota</taxon>
        <taxon>Sphingobacteriia</taxon>
        <taxon>Sphingobacteriales</taxon>
        <taxon>Sphingobacteriaceae</taxon>
        <taxon>Anseongella</taxon>
    </lineage>
</organism>
<sequence>MKLLVFIAAVFFIPSKVVSQDLSGKWYGKITQGPGGYASEYAFELEILQKNEELSGISFAYYKEDVVAKFNYYGFFEEAGRIVLQEGLVLEKKTPPQWVVCIKRMALTYRKADSVEYLEGEWAGVGITDGEACVPGEVYLSKTPHIPQLLPENVRPPLDDTLITVALPVPEAGDSASALSGPSAESLPVPGGRSLKAGNQVTVRSPDIVVKIVDYQILDGDTVTVYFNEEKVVDRQLINKEPIILHLRVGYTAQPAKLLLYADNLGRIPPNTALMVVEDRKGRQRIKLESDYERSDVLYIWYEQ</sequence>
<protein>
    <submittedName>
        <fullName evidence="1">Uncharacterized protein</fullName>
    </submittedName>
</protein>
<evidence type="ECO:0000313" key="2">
    <source>
        <dbReference type="Proteomes" id="UP000295807"/>
    </source>
</evidence>
<gene>
    <name evidence="1" type="ORF">EDD80_106227</name>
</gene>
<reference evidence="1 2" key="1">
    <citation type="submission" date="2019-03" db="EMBL/GenBank/DDBJ databases">
        <title>Genomic Encyclopedia of Type Strains, Phase IV (KMG-IV): sequencing the most valuable type-strain genomes for metagenomic binning, comparative biology and taxonomic classification.</title>
        <authorList>
            <person name="Goeker M."/>
        </authorList>
    </citation>
    <scope>NUCLEOTIDE SEQUENCE [LARGE SCALE GENOMIC DNA]</scope>
    <source>
        <strain evidence="1 2">DSM 21100</strain>
    </source>
</reference>
<accession>A0A4R3KT50</accession>
<dbReference type="OrthoDB" id="639821at2"/>
<dbReference type="RefSeq" id="WP_132129463.1">
    <property type="nucleotide sequence ID" value="NZ_CP042432.1"/>
</dbReference>
<comment type="caution">
    <text evidence="1">The sequence shown here is derived from an EMBL/GenBank/DDBJ whole genome shotgun (WGS) entry which is preliminary data.</text>
</comment>
<dbReference type="AlphaFoldDB" id="A0A4R3KT50"/>
<dbReference type="Proteomes" id="UP000295807">
    <property type="component" value="Unassembled WGS sequence"/>
</dbReference>
<evidence type="ECO:0000313" key="1">
    <source>
        <dbReference type="EMBL" id="TCS86911.1"/>
    </source>
</evidence>
<proteinExistence type="predicted"/>
<dbReference type="EMBL" id="SMAD01000006">
    <property type="protein sequence ID" value="TCS86911.1"/>
    <property type="molecule type" value="Genomic_DNA"/>
</dbReference>
<keyword evidence="2" id="KW-1185">Reference proteome</keyword>
<name>A0A4R3KT50_9SPHI</name>